<feature type="signal peptide" evidence="1">
    <location>
        <begin position="1"/>
        <end position="30"/>
    </location>
</feature>
<dbReference type="Proteomes" id="UP001209701">
    <property type="component" value="Unassembled WGS sequence"/>
</dbReference>
<protein>
    <submittedName>
        <fullName evidence="2">Uncharacterized protein</fullName>
    </submittedName>
</protein>
<accession>A0ABT2YMK9</accession>
<feature type="chain" id="PRO_5045249133" evidence="1">
    <location>
        <begin position="31"/>
        <end position="306"/>
    </location>
</feature>
<comment type="caution">
    <text evidence="2">The sequence shown here is derived from an EMBL/GenBank/DDBJ whole genome shotgun (WGS) entry which is preliminary data.</text>
</comment>
<evidence type="ECO:0000313" key="2">
    <source>
        <dbReference type="EMBL" id="MCV2371304.1"/>
    </source>
</evidence>
<sequence length="306" mass="32971">MSIKSPVRRARIRLHFILALGTSCGAAALADSGICAQAAQAIPPRAGQAPTAGEFIAAMADVSDEQREAAIHSELLAGNLPGFLRQARPLHINLMSAGGEQLRLTLCVLADYLSLGSDNDFLRVPMGLNTALAVATSFGFTLPTRAIVDLIYQRSTLRLNPQPMPAGALMRSTAYFVRHNAMVQAQLLSKLRTQREPSADGDAAWLMAGHKKDLVLTPRLWSQTGRVAIYGWHRSIGAPIQPLSTVHGASYADYSHGVRLISKVAYVNGQPRSLFELLANPSLGAWLNDEATRFPNAASLASNLRR</sequence>
<evidence type="ECO:0000256" key="1">
    <source>
        <dbReference type="SAM" id="SignalP"/>
    </source>
</evidence>
<proteinExistence type="predicted"/>
<keyword evidence="3" id="KW-1185">Reference proteome</keyword>
<keyword evidence="1" id="KW-0732">Signal</keyword>
<evidence type="ECO:0000313" key="3">
    <source>
        <dbReference type="Proteomes" id="UP001209701"/>
    </source>
</evidence>
<dbReference type="EMBL" id="JAJIRN010000014">
    <property type="protein sequence ID" value="MCV2371304.1"/>
    <property type="molecule type" value="Genomic_DNA"/>
</dbReference>
<organism evidence="2 3">
    <name type="scientific">Roseateles oligotrophus</name>
    <dbReference type="NCBI Taxonomy" id="1769250"/>
    <lineage>
        <taxon>Bacteria</taxon>
        <taxon>Pseudomonadati</taxon>
        <taxon>Pseudomonadota</taxon>
        <taxon>Betaproteobacteria</taxon>
        <taxon>Burkholderiales</taxon>
        <taxon>Sphaerotilaceae</taxon>
        <taxon>Roseateles</taxon>
    </lineage>
</organism>
<reference evidence="2 3" key="1">
    <citation type="submission" date="2021-11" db="EMBL/GenBank/DDBJ databases">
        <authorList>
            <person name="Liang Q."/>
            <person name="Mou H."/>
            <person name="Liu Z."/>
        </authorList>
    </citation>
    <scope>NUCLEOTIDE SEQUENCE [LARGE SCALE GENOMIC DNA]</scope>
    <source>
        <strain evidence="2 3">CHU3</strain>
    </source>
</reference>
<dbReference type="PROSITE" id="PS51257">
    <property type="entry name" value="PROKAR_LIPOPROTEIN"/>
    <property type="match status" value="1"/>
</dbReference>
<gene>
    <name evidence="2" type="ORF">LNV07_24710</name>
</gene>
<name>A0ABT2YMK9_9BURK</name>
<dbReference type="RefSeq" id="WP_263573884.1">
    <property type="nucleotide sequence ID" value="NZ_JAJIRN010000014.1"/>
</dbReference>